<accession>A0A1H3BR45</accession>
<keyword evidence="3" id="KW-1185">Reference proteome</keyword>
<evidence type="ECO:0000313" key="3">
    <source>
        <dbReference type="Proteomes" id="UP000199118"/>
    </source>
</evidence>
<name>A0A1H3BR45_9RHOB</name>
<organism evidence="2 3">
    <name type="scientific">Albimonas donghaensis</name>
    <dbReference type="NCBI Taxonomy" id="356660"/>
    <lineage>
        <taxon>Bacteria</taxon>
        <taxon>Pseudomonadati</taxon>
        <taxon>Pseudomonadota</taxon>
        <taxon>Alphaproteobacteria</taxon>
        <taxon>Rhodobacterales</taxon>
        <taxon>Paracoccaceae</taxon>
        <taxon>Albimonas</taxon>
    </lineage>
</organism>
<proteinExistence type="predicted"/>
<evidence type="ECO:0000256" key="1">
    <source>
        <dbReference type="SAM" id="MobiDB-lite"/>
    </source>
</evidence>
<gene>
    <name evidence="2" type="ORF">SAMN05444336_105126</name>
</gene>
<dbReference type="AlphaFoldDB" id="A0A1H3BR45"/>
<evidence type="ECO:0000313" key="2">
    <source>
        <dbReference type="EMBL" id="SDX44403.1"/>
    </source>
</evidence>
<feature type="region of interest" description="Disordered" evidence="1">
    <location>
        <begin position="36"/>
        <end position="59"/>
    </location>
</feature>
<dbReference type="STRING" id="356660.SAMN05444336_105126"/>
<dbReference type="EMBL" id="FNMZ01000005">
    <property type="protein sequence ID" value="SDX44403.1"/>
    <property type="molecule type" value="Genomic_DNA"/>
</dbReference>
<dbReference type="Proteomes" id="UP000199118">
    <property type="component" value="Unassembled WGS sequence"/>
</dbReference>
<sequence length="94" mass="9710">MSRGQEIRLGLVVAVARLLGVPVGVRDGAEAEAVAEAGGGDVGPSRAARGGPPPLGRERRTYGRVVSFRQPGDDASAMTGGQRTETVEDILRKA</sequence>
<reference evidence="2 3" key="1">
    <citation type="submission" date="2016-10" db="EMBL/GenBank/DDBJ databases">
        <authorList>
            <person name="de Groot N.N."/>
        </authorList>
    </citation>
    <scope>NUCLEOTIDE SEQUENCE [LARGE SCALE GENOMIC DNA]</scope>
    <source>
        <strain evidence="2 3">DSM 17890</strain>
    </source>
</reference>
<protein>
    <submittedName>
        <fullName evidence="2">Uncharacterized protein</fullName>
    </submittedName>
</protein>